<dbReference type="EMBL" id="FMWO01000065">
    <property type="protein sequence ID" value="SCZ86477.1"/>
    <property type="molecule type" value="Genomic_DNA"/>
</dbReference>
<dbReference type="STRING" id="51642.NSMM_560016"/>
<organism evidence="1 2">
    <name type="scientific">Nitrosomonas mobilis</name>
    <dbReference type="NCBI Taxonomy" id="51642"/>
    <lineage>
        <taxon>Bacteria</taxon>
        <taxon>Pseudomonadati</taxon>
        <taxon>Pseudomonadota</taxon>
        <taxon>Betaproteobacteria</taxon>
        <taxon>Nitrosomonadales</taxon>
        <taxon>Nitrosomonadaceae</taxon>
        <taxon>Nitrosomonas</taxon>
    </lineage>
</organism>
<name>A0A1G5SHK5_9PROT</name>
<dbReference type="AlphaFoldDB" id="A0A1G5SHK5"/>
<sequence>MASRLFSPIFSNNKSVRSALVNAISSSPKTVTKKSSSRKRVTNILCPEPRNLNSYAKPDNLAAEHRSKLMSEHANQVIHRPVYFLVRESLVNILQQQTES</sequence>
<evidence type="ECO:0000313" key="2">
    <source>
        <dbReference type="Proteomes" id="UP000198729"/>
    </source>
</evidence>
<protein>
    <submittedName>
        <fullName evidence="1">Uncharacterized protein</fullName>
    </submittedName>
</protein>
<evidence type="ECO:0000313" key="1">
    <source>
        <dbReference type="EMBL" id="SCZ86477.1"/>
    </source>
</evidence>
<proteinExistence type="predicted"/>
<keyword evidence="2" id="KW-1185">Reference proteome</keyword>
<dbReference type="Proteomes" id="UP000198729">
    <property type="component" value="Unassembled WGS sequence"/>
</dbReference>
<gene>
    <name evidence="1" type="ORF">NSMM_560016</name>
</gene>
<reference evidence="1 2" key="1">
    <citation type="submission" date="2016-10" db="EMBL/GenBank/DDBJ databases">
        <authorList>
            <person name="de Groot N.N."/>
        </authorList>
    </citation>
    <scope>NUCLEOTIDE SEQUENCE [LARGE SCALE GENOMIC DNA]</scope>
    <source>
        <strain evidence="1">1</strain>
    </source>
</reference>
<accession>A0A1G5SHK5</accession>